<evidence type="ECO:0000259" key="4">
    <source>
        <dbReference type="Pfam" id="PF00370"/>
    </source>
</evidence>
<dbReference type="InterPro" id="IPR000577">
    <property type="entry name" value="Carb_kinase_FGGY"/>
</dbReference>
<organism evidence="6 7">
    <name type="scientific">Rapidithrix thailandica</name>
    <dbReference type="NCBI Taxonomy" id="413964"/>
    <lineage>
        <taxon>Bacteria</taxon>
        <taxon>Pseudomonadati</taxon>
        <taxon>Bacteroidota</taxon>
        <taxon>Cytophagia</taxon>
        <taxon>Cytophagales</taxon>
        <taxon>Flammeovirgaceae</taxon>
        <taxon>Rapidithrix</taxon>
    </lineage>
</organism>
<proteinExistence type="inferred from homology"/>
<dbReference type="Gene3D" id="3.30.420.40">
    <property type="match status" value="2"/>
</dbReference>
<dbReference type="Pfam" id="PF02782">
    <property type="entry name" value="FGGY_C"/>
    <property type="match status" value="1"/>
</dbReference>
<name>A0AAW9SBE8_9BACT</name>
<dbReference type="SUPFAM" id="SSF53067">
    <property type="entry name" value="Actin-like ATPase domain"/>
    <property type="match status" value="2"/>
</dbReference>
<dbReference type="RefSeq" id="WP_346821435.1">
    <property type="nucleotide sequence ID" value="NZ_JBDKWZ010000006.1"/>
</dbReference>
<feature type="domain" description="Carbohydrate kinase FGGY N-terminal" evidence="4">
    <location>
        <begin position="3"/>
        <end position="246"/>
    </location>
</feature>
<protein>
    <submittedName>
        <fullName evidence="6">FGGY family carbohydrate kinase</fullName>
    </submittedName>
</protein>
<accession>A0AAW9SBE8</accession>
<reference evidence="6 7" key="1">
    <citation type="submission" date="2024-04" db="EMBL/GenBank/DDBJ databases">
        <title>Novel genus in family Flammeovirgaceae.</title>
        <authorList>
            <person name="Nguyen T.H."/>
            <person name="Vuong T.Q."/>
            <person name="Le H."/>
            <person name="Kim S.-G."/>
        </authorList>
    </citation>
    <scope>NUCLEOTIDE SEQUENCE [LARGE SCALE GENOMIC DNA]</scope>
    <source>
        <strain evidence="6 7">JCM 23209</strain>
    </source>
</reference>
<evidence type="ECO:0000313" key="7">
    <source>
        <dbReference type="Proteomes" id="UP001403385"/>
    </source>
</evidence>
<keyword evidence="2" id="KW-0808">Transferase</keyword>
<evidence type="ECO:0000256" key="1">
    <source>
        <dbReference type="ARBA" id="ARBA00009156"/>
    </source>
</evidence>
<evidence type="ECO:0000256" key="2">
    <source>
        <dbReference type="ARBA" id="ARBA00022679"/>
    </source>
</evidence>
<dbReference type="InterPro" id="IPR018485">
    <property type="entry name" value="FGGY_C"/>
</dbReference>
<dbReference type="InterPro" id="IPR050406">
    <property type="entry name" value="FGGY_Carb_Kinase"/>
</dbReference>
<evidence type="ECO:0000313" key="6">
    <source>
        <dbReference type="EMBL" id="MEN7548658.1"/>
    </source>
</evidence>
<dbReference type="InterPro" id="IPR018484">
    <property type="entry name" value="FGGY_N"/>
</dbReference>
<dbReference type="EMBL" id="JBDKWZ010000006">
    <property type="protein sequence ID" value="MEN7548658.1"/>
    <property type="molecule type" value="Genomic_DNA"/>
</dbReference>
<dbReference type="CDD" id="cd07809">
    <property type="entry name" value="ASKHA_NBD_FGGY_BaXK-like"/>
    <property type="match status" value="1"/>
</dbReference>
<dbReference type="PIRSF" id="PIRSF000538">
    <property type="entry name" value="GlpK"/>
    <property type="match status" value="1"/>
</dbReference>
<dbReference type="PANTHER" id="PTHR43095:SF5">
    <property type="entry name" value="XYLULOSE KINASE"/>
    <property type="match status" value="1"/>
</dbReference>
<sequence length="495" mass="54513">MWFLGIDIGSSSVKLSLFDGEAGKRIASVIYPEEEMEIVSPQSGWAEQDPELWWDCVKKGCRKLFTHNYDPASVSGIGISYQMHGLVLVDKQQRVLRPAIIWCDSRAIQTGEQAFQTTGVEWCQQHLLNSPGNFTASKLKWVKEHEPVLYQQIHKMMLPGDFIAMKLSGEITTTASGLSEGVLWDFRGKQLANRLLEKMELDERLIPERVPTLGWQGKVTAEAAESLGIKPGVPIVYRAGDQPNNAFSLNVLQPGELAATAGTSGVIYAVTEKPVADPESRVNTFLHVSDTPEAARNGVLLCVNGTGILYSWLKKNLQGEGQLSYERLNALAAEVPAGAGGLSCFPFGNGAERMLNNRIVTARWEGLNFNLHQRGHLARAAQEGIVFALNYGFEVLKELGVHSQTVRAGQANMFLSPVFRNAFVNTTGTVLELYETDGAEGAARAAALGAGYFKSYTEAFQSLTCLSRYEPGVEAAMYQELYQSWKERLKEILTQ</sequence>
<dbReference type="PANTHER" id="PTHR43095">
    <property type="entry name" value="SUGAR KINASE"/>
    <property type="match status" value="1"/>
</dbReference>
<evidence type="ECO:0000259" key="5">
    <source>
        <dbReference type="Pfam" id="PF02782"/>
    </source>
</evidence>
<dbReference type="Pfam" id="PF00370">
    <property type="entry name" value="FGGY_N"/>
    <property type="match status" value="1"/>
</dbReference>
<keyword evidence="3 6" id="KW-0418">Kinase</keyword>
<dbReference type="AlphaFoldDB" id="A0AAW9SBE8"/>
<dbReference type="Proteomes" id="UP001403385">
    <property type="component" value="Unassembled WGS sequence"/>
</dbReference>
<dbReference type="GO" id="GO:0005975">
    <property type="term" value="P:carbohydrate metabolic process"/>
    <property type="evidence" value="ECO:0007669"/>
    <property type="project" value="InterPro"/>
</dbReference>
<comment type="caution">
    <text evidence="6">The sequence shown here is derived from an EMBL/GenBank/DDBJ whole genome shotgun (WGS) entry which is preliminary data.</text>
</comment>
<dbReference type="InterPro" id="IPR043129">
    <property type="entry name" value="ATPase_NBD"/>
</dbReference>
<keyword evidence="7" id="KW-1185">Reference proteome</keyword>
<gene>
    <name evidence="6" type="ORF">AAG747_12100</name>
</gene>
<evidence type="ECO:0000256" key="3">
    <source>
        <dbReference type="ARBA" id="ARBA00022777"/>
    </source>
</evidence>
<feature type="domain" description="Carbohydrate kinase FGGY C-terminal" evidence="5">
    <location>
        <begin position="257"/>
        <end position="447"/>
    </location>
</feature>
<comment type="similarity">
    <text evidence="1">Belongs to the FGGY kinase family.</text>
</comment>
<dbReference type="GO" id="GO:0016301">
    <property type="term" value="F:kinase activity"/>
    <property type="evidence" value="ECO:0007669"/>
    <property type="project" value="UniProtKB-KW"/>
</dbReference>